<dbReference type="Gene3D" id="2.60.120.10">
    <property type="entry name" value="Jelly Rolls"/>
    <property type="match status" value="1"/>
</dbReference>
<keyword evidence="5" id="KW-0631">Potassium channel</keyword>
<dbReference type="InterPro" id="IPR003938">
    <property type="entry name" value="K_chnl_volt-dep_EAG/ELK/ERG"/>
</dbReference>
<dbReference type="EMBL" id="HBIB01047738">
    <property type="protein sequence ID" value="CAE0269066.1"/>
    <property type="molecule type" value="Transcribed_RNA"/>
</dbReference>
<feature type="compositionally biased region" description="Basic and acidic residues" evidence="12">
    <location>
        <begin position="889"/>
        <end position="900"/>
    </location>
</feature>
<accession>A0A7S3GKG5</accession>
<keyword evidence="6" id="KW-0851">Voltage-gated channel</keyword>
<feature type="domain" description="Cyclic nucleotide-binding" evidence="14">
    <location>
        <begin position="639"/>
        <end position="741"/>
    </location>
</feature>
<keyword evidence="3" id="KW-0633">Potassium transport</keyword>
<dbReference type="PROSITE" id="PS50042">
    <property type="entry name" value="CNMP_BINDING_3"/>
    <property type="match status" value="1"/>
</dbReference>
<evidence type="ECO:0000256" key="3">
    <source>
        <dbReference type="ARBA" id="ARBA00022538"/>
    </source>
</evidence>
<dbReference type="FunFam" id="1.10.287.70:FF:000123">
    <property type="entry name" value="Potassium channel KAT3"/>
    <property type="match status" value="1"/>
</dbReference>
<keyword evidence="4 13" id="KW-0812">Transmembrane</keyword>
<dbReference type="CDD" id="cd00038">
    <property type="entry name" value="CAP_ED"/>
    <property type="match status" value="1"/>
</dbReference>
<feature type="compositionally biased region" description="Basic residues" evidence="12">
    <location>
        <begin position="878"/>
        <end position="888"/>
    </location>
</feature>
<feature type="transmembrane region" description="Helical" evidence="13">
    <location>
        <begin position="536"/>
        <end position="554"/>
    </location>
</feature>
<keyword evidence="8 13" id="KW-1133">Transmembrane helix</keyword>
<keyword evidence="10 13" id="KW-0472">Membrane</keyword>
<keyword evidence="7" id="KW-0630">Potassium</keyword>
<evidence type="ECO:0000256" key="10">
    <source>
        <dbReference type="ARBA" id="ARBA00023136"/>
    </source>
</evidence>
<dbReference type="InterPro" id="IPR014710">
    <property type="entry name" value="RmlC-like_jellyroll"/>
</dbReference>
<evidence type="ECO:0000259" key="14">
    <source>
        <dbReference type="PROSITE" id="PS50042"/>
    </source>
</evidence>
<dbReference type="InterPro" id="IPR050818">
    <property type="entry name" value="KCNH_animal-type"/>
</dbReference>
<dbReference type="AlphaFoldDB" id="A0A7S3GKG5"/>
<dbReference type="InterPro" id="IPR005821">
    <property type="entry name" value="Ion_trans_dom"/>
</dbReference>
<feature type="region of interest" description="Disordered" evidence="12">
    <location>
        <begin position="69"/>
        <end position="123"/>
    </location>
</feature>
<dbReference type="GO" id="GO:0034702">
    <property type="term" value="C:monoatomic ion channel complex"/>
    <property type="evidence" value="ECO:0007669"/>
    <property type="project" value="UniProtKB-KW"/>
</dbReference>
<dbReference type="GO" id="GO:0005886">
    <property type="term" value="C:plasma membrane"/>
    <property type="evidence" value="ECO:0007669"/>
    <property type="project" value="TreeGrafter"/>
</dbReference>
<feature type="region of interest" description="Disordered" evidence="12">
    <location>
        <begin position="1"/>
        <end position="23"/>
    </location>
</feature>
<organism evidence="15">
    <name type="scientific">Palpitomonas bilix</name>
    <dbReference type="NCBI Taxonomy" id="652834"/>
    <lineage>
        <taxon>Eukaryota</taxon>
        <taxon>Eukaryota incertae sedis</taxon>
    </lineage>
</organism>
<evidence type="ECO:0000256" key="2">
    <source>
        <dbReference type="ARBA" id="ARBA00022448"/>
    </source>
</evidence>
<dbReference type="Gene3D" id="1.10.287.70">
    <property type="match status" value="1"/>
</dbReference>
<feature type="transmembrane region" description="Helical" evidence="13">
    <location>
        <begin position="505"/>
        <end position="524"/>
    </location>
</feature>
<keyword evidence="9" id="KW-0406">Ion transport</keyword>
<evidence type="ECO:0000256" key="12">
    <source>
        <dbReference type="SAM" id="MobiDB-lite"/>
    </source>
</evidence>
<feature type="compositionally biased region" description="Gly residues" evidence="12">
    <location>
        <begin position="105"/>
        <end position="115"/>
    </location>
</feature>
<feature type="transmembrane region" description="Helical" evidence="13">
    <location>
        <begin position="437"/>
        <end position="458"/>
    </location>
</feature>
<feature type="compositionally biased region" description="Basic and acidic residues" evidence="12">
    <location>
        <begin position="846"/>
        <end position="862"/>
    </location>
</feature>
<name>A0A7S3GKG5_9EUKA</name>
<feature type="region of interest" description="Disordered" evidence="12">
    <location>
        <begin position="193"/>
        <end position="238"/>
    </location>
</feature>
<evidence type="ECO:0000256" key="4">
    <source>
        <dbReference type="ARBA" id="ARBA00022692"/>
    </source>
</evidence>
<evidence type="ECO:0000256" key="8">
    <source>
        <dbReference type="ARBA" id="ARBA00022989"/>
    </source>
</evidence>
<dbReference type="SUPFAM" id="SSF51206">
    <property type="entry name" value="cAMP-binding domain-like"/>
    <property type="match status" value="1"/>
</dbReference>
<keyword evidence="11" id="KW-0407">Ion channel</keyword>
<dbReference type="InterPro" id="IPR000595">
    <property type="entry name" value="cNMP-bd_dom"/>
</dbReference>
<evidence type="ECO:0000256" key="1">
    <source>
        <dbReference type="ARBA" id="ARBA00004141"/>
    </source>
</evidence>
<dbReference type="GO" id="GO:0042391">
    <property type="term" value="P:regulation of membrane potential"/>
    <property type="evidence" value="ECO:0007669"/>
    <property type="project" value="TreeGrafter"/>
</dbReference>
<dbReference type="PANTHER" id="PTHR10217">
    <property type="entry name" value="VOLTAGE AND LIGAND GATED POTASSIUM CHANNEL"/>
    <property type="match status" value="1"/>
</dbReference>
<evidence type="ECO:0000256" key="11">
    <source>
        <dbReference type="ARBA" id="ARBA00023303"/>
    </source>
</evidence>
<dbReference type="SUPFAM" id="SSF81324">
    <property type="entry name" value="Voltage-gated potassium channels"/>
    <property type="match status" value="1"/>
</dbReference>
<evidence type="ECO:0000256" key="5">
    <source>
        <dbReference type="ARBA" id="ARBA00022826"/>
    </source>
</evidence>
<feature type="compositionally biased region" description="Polar residues" evidence="12">
    <location>
        <begin position="145"/>
        <end position="163"/>
    </location>
</feature>
<feature type="region of interest" description="Disordered" evidence="12">
    <location>
        <begin position="144"/>
        <end position="164"/>
    </location>
</feature>
<evidence type="ECO:0000256" key="13">
    <source>
        <dbReference type="SAM" id="Phobius"/>
    </source>
</evidence>
<dbReference type="Gene3D" id="1.10.287.630">
    <property type="entry name" value="Helix hairpin bin"/>
    <property type="match status" value="1"/>
</dbReference>
<feature type="region of interest" description="Disordered" evidence="12">
    <location>
        <begin position="781"/>
        <end position="948"/>
    </location>
</feature>
<evidence type="ECO:0000256" key="9">
    <source>
        <dbReference type="ARBA" id="ARBA00023065"/>
    </source>
</evidence>
<feature type="compositionally biased region" description="Basic and acidic residues" evidence="12">
    <location>
        <begin position="818"/>
        <end position="827"/>
    </location>
</feature>
<sequence length="1072" mass="118413">MDNVKSNSEGGAALKYKMDAAGDAEKRSLEIEDEIQDVFRSQIDSAVEDVRRKTEPVLSSVLLSDIDKSAECEQVFPPTPNGASRVPTIHGGRPPDGKSSQVSGNGSGNGSGSGSGSVAEKKAPAAADRLLSFASSPVIGFQPEHGNSLTQMRESSTSLSVTGAVSRKHIFTSSGVERSSDDPVLLQLEKEEWVDQSRRSRRSRKIHPAELSRSGKSKGGVGAAQPDRKRKFSTNDAGTAVANAKGEVKTVYDSAGSLEDDEDDGISNLKTTAALPRFFFLPGSKFMGVWDPVMVVLLAYTACITPFQLAFLADTSHLSHPMFWIDRVIDVLFAVDMVINFRLGYVNEEGMVETTPRKVAKRYARSWFLIDLVSILPLDIVLDLFNVDTSSQVARVPKLLRILRLFKLLKIARVFRMTRILRRWETRFEVKYGYMTMIKFFFLIALLSHWNACIFFLIHTVEVDDEAVGNGSAAWQGSEGEVLTSTTTTELTWAQYHLIDQENHFGQYIASLYWAVMTVTTIGYGDITPETTTERVFAIVAMILGGGIFAYVLGTLSSLIQGLDGGNVAFRKTMDDLNLYMNYRKLPKDLRQRVRQFYHHCRMRPEFMKEAEMLAGMSKQLRTQVLVHCYGKVIQNVPVFADSDDNFIADVALRLHQQTFGPAEFIVKSGEKPSSLYIIQSGTVQLLGQGNERKVIAILKEGALIGEAGLLFRKKHHDDSAKTVTFVDTVFLSKRDLAGVLVKYPLVSAKVRKLAVKRLWKKAVSSVKMYNRFRGFRGESQKSIDTSSSVPPDRQKASAKEVMNVNGQAVRNLPATILEEREGTLHEDGDEEGGPLEQPPSPLLKQDSRSMLKSRRFDKEDVLQQSTSSEEDHSSTIQHRRRRRRRQVEKRSGESSKEEYYTGNAEVAKVVIEDSDESGQELVRPNRKQRGGSLPTIPSLRTIHMNGDGATLDVSSPGGEYDSDGVTSIEGSFHGNIKPGLLRRGGAGSESGGRKSLALGLFAHGGNMADHPLVSSDDYSRRSFTAELGGNAEILAVRIEMDARLGRIESNLTELRKQVGLIAKAVMPQHGS</sequence>
<dbReference type="Pfam" id="PF00520">
    <property type="entry name" value="Ion_trans"/>
    <property type="match status" value="1"/>
</dbReference>
<gene>
    <name evidence="15" type="ORF">PBIL07802_LOCUS31419</name>
</gene>
<dbReference type="InterPro" id="IPR018490">
    <property type="entry name" value="cNMP-bd_dom_sf"/>
</dbReference>
<keyword evidence="2" id="KW-0813">Transport</keyword>
<dbReference type="Pfam" id="PF00027">
    <property type="entry name" value="cNMP_binding"/>
    <property type="match status" value="1"/>
</dbReference>
<feature type="transmembrane region" description="Helical" evidence="13">
    <location>
        <begin position="293"/>
        <end position="312"/>
    </location>
</feature>
<reference evidence="15" key="1">
    <citation type="submission" date="2021-01" db="EMBL/GenBank/DDBJ databases">
        <authorList>
            <person name="Corre E."/>
            <person name="Pelletier E."/>
            <person name="Niang G."/>
            <person name="Scheremetjew M."/>
            <person name="Finn R."/>
            <person name="Kale V."/>
            <person name="Holt S."/>
            <person name="Cochrane G."/>
            <person name="Meng A."/>
            <person name="Brown T."/>
            <person name="Cohen L."/>
        </authorList>
    </citation>
    <scope>NUCLEOTIDE SEQUENCE</scope>
    <source>
        <strain evidence="15">NIES-2562</strain>
    </source>
</reference>
<evidence type="ECO:0000313" key="15">
    <source>
        <dbReference type="EMBL" id="CAE0269066.1"/>
    </source>
</evidence>
<dbReference type="GO" id="GO:0005249">
    <property type="term" value="F:voltage-gated potassium channel activity"/>
    <property type="evidence" value="ECO:0007669"/>
    <property type="project" value="InterPro"/>
</dbReference>
<dbReference type="SMART" id="SM00100">
    <property type="entry name" value="cNMP"/>
    <property type="match status" value="1"/>
</dbReference>
<proteinExistence type="predicted"/>
<comment type="subcellular location">
    <subcellularLocation>
        <location evidence="1">Membrane</location>
        <topology evidence="1">Multi-pass membrane protein</topology>
    </subcellularLocation>
</comment>
<evidence type="ECO:0000256" key="7">
    <source>
        <dbReference type="ARBA" id="ARBA00022958"/>
    </source>
</evidence>
<dbReference type="PRINTS" id="PR01463">
    <property type="entry name" value="EAGCHANLFMLY"/>
</dbReference>
<evidence type="ECO:0000256" key="6">
    <source>
        <dbReference type="ARBA" id="ARBA00022882"/>
    </source>
</evidence>
<protein>
    <recommendedName>
        <fullName evidence="14">Cyclic nucleotide-binding domain-containing protein</fullName>
    </recommendedName>
</protein>
<dbReference type="PANTHER" id="PTHR10217:SF435">
    <property type="entry name" value="POTASSIUM VOLTAGE-GATED CHANNEL PROTEIN EAG"/>
    <property type="match status" value="1"/>
</dbReference>